<dbReference type="RefSeq" id="WP_189039871.1">
    <property type="nucleotide sequence ID" value="NZ_BMMP01000026.1"/>
</dbReference>
<comment type="caution">
    <text evidence="3">The sequence shown here is derived from an EMBL/GenBank/DDBJ whole genome shotgun (WGS) entry which is preliminary data.</text>
</comment>
<organism evidence="3 4">
    <name type="scientific">Streptomyces daqingensis</name>
    <dbReference type="NCBI Taxonomy" id="1472640"/>
    <lineage>
        <taxon>Bacteria</taxon>
        <taxon>Bacillati</taxon>
        <taxon>Actinomycetota</taxon>
        <taxon>Actinomycetes</taxon>
        <taxon>Kitasatosporales</taxon>
        <taxon>Streptomycetaceae</taxon>
        <taxon>Streptomyces</taxon>
    </lineage>
</organism>
<evidence type="ECO:0000313" key="4">
    <source>
        <dbReference type="Proteomes" id="UP000631535"/>
    </source>
</evidence>
<keyword evidence="2" id="KW-1133">Transmembrane helix</keyword>
<evidence type="ECO:0000256" key="1">
    <source>
        <dbReference type="SAM" id="Coils"/>
    </source>
</evidence>
<protein>
    <submittedName>
        <fullName evidence="3">Membrane protein</fullName>
    </submittedName>
</protein>
<keyword evidence="4" id="KW-1185">Reference proteome</keyword>
<proteinExistence type="predicted"/>
<accession>A0ABQ2MXK8</accession>
<evidence type="ECO:0000256" key="2">
    <source>
        <dbReference type="SAM" id="Phobius"/>
    </source>
</evidence>
<dbReference type="Proteomes" id="UP000631535">
    <property type="component" value="Unassembled WGS sequence"/>
</dbReference>
<feature type="transmembrane region" description="Helical" evidence="2">
    <location>
        <begin position="205"/>
        <end position="235"/>
    </location>
</feature>
<name>A0ABQ2MXK8_9ACTN</name>
<dbReference type="Gene3D" id="1.10.287.1490">
    <property type="match status" value="1"/>
</dbReference>
<keyword evidence="2" id="KW-0812">Transmembrane</keyword>
<reference evidence="4" key="1">
    <citation type="journal article" date="2019" name="Int. J. Syst. Evol. Microbiol.">
        <title>The Global Catalogue of Microorganisms (GCM) 10K type strain sequencing project: providing services to taxonomists for standard genome sequencing and annotation.</title>
        <authorList>
            <consortium name="The Broad Institute Genomics Platform"/>
            <consortium name="The Broad Institute Genome Sequencing Center for Infectious Disease"/>
            <person name="Wu L."/>
            <person name="Ma J."/>
        </authorList>
    </citation>
    <scope>NUCLEOTIDE SEQUENCE [LARGE SCALE GENOMIC DNA]</scope>
    <source>
        <strain evidence="4">CGMCC 4.7178</strain>
    </source>
</reference>
<keyword evidence="1" id="KW-0175">Coiled coil</keyword>
<sequence length="409" mass="42017">MNSLQGKLTRSASALKTAHEKIEKLIGESGFWEGDAAVAFREALDGDLPKYLKDAHTSVEKAATQLGRWHTGLTSRRDLAKKYDTEAADHKGDLKTAQGKHDKAKANPDLKLAGKTFNSHAELDAAQSRLDAANNQLKTATSAVNKAQGALDAVIKKAKELESQHSEQARKIAQELKDSTKDLAPEEPGWLSKAMGWIGDHLTDILSVAAAVAGLLALICTGPFGVAFLLAAAALSAATAASRLSDPEVLASLKDGFTKGEFDADFWSNAVGFAGDALGVVPGAGAAARGLNGAVQSTRFASESVTVGQFLGRFADDTVTAAGRIATAGAANPVGDLVARAAGGNQGVRVAMDYVSPVAGAVTSGSGLVAGDSDGVKNTGTGVDAGRAALFDGPGAIDTIVQNGRLVFR</sequence>
<feature type="coiled-coil region" evidence="1">
    <location>
        <begin position="123"/>
        <end position="178"/>
    </location>
</feature>
<gene>
    <name evidence="3" type="ORF">GCM10012287_54680</name>
</gene>
<dbReference type="EMBL" id="BMMP01000026">
    <property type="protein sequence ID" value="GGO57848.1"/>
    <property type="molecule type" value="Genomic_DNA"/>
</dbReference>
<keyword evidence="2" id="KW-0472">Membrane</keyword>
<evidence type="ECO:0000313" key="3">
    <source>
        <dbReference type="EMBL" id="GGO57848.1"/>
    </source>
</evidence>